<accession>A0A1C7FGF6</accession>
<dbReference type="CDD" id="cd01949">
    <property type="entry name" value="GGDEF"/>
    <property type="match status" value="1"/>
</dbReference>
<dbReference type="InterPro" id="IPR000160">
    <property type="entry name" value="GGDEF_dom"/>
</dbReference>
<dbReference type="InterPro" id="IPR043128">
    <property type="entry name" value="Rev_trsase/Diguanyl_cyclase"/>
</dbReference>
<evidence type="ECO:0000259" key="5">
    <source>
        <dbReference type="PROSITE" id="PS50887"/>
    </source>
</evidence>
<keyword evidence="4" id="KW-1133">Transmembrane helix</keyword>
<sequence>MSFSLVTSNWFRFAFPLLLLLMIAVGMNNVSALIQANETVSTNLPYILFIATIALSHAFKQSRCAMVATALLVSYWIIQTRLQSPLSTGTTLLEISLLALLQPIACMMIYLFKDTSVRSRGFLIYLGVLGLFLLWCELILSHFYAGGFSDISETFLFVIPEISRLPFVLVLYLVAISLSSAIIVLRQNRIIDAAIYSAILLTSVTFIFFHISFVSSAMYVISGILLLVYLISASYELAFNDRLTGIPGRLALESDMKHLGRKFSIAMLDIDHFKSFNDTYGHDTGDDVLKLVATKLGEVGGNARVYRYGGEEFTVLFKGKMVDDAWDYLESLRISIEEYELVLRNRPTRPKDNKEGHKKRGGKKEKDTVSLTISIGVADSTEHRDTKKVLKSADQALYKAKKGGRNCVKAA</sequence>
<dbReference type="RefSeq" id="WP_065546262.1">
    <property type="nucleotide sequence ID" value="NZ_CP016415.1"/>
</dbReference>
<evidence type="ECO:0000313" key="6">
    <source>
        <dbReference type="EMBL" id="ANU38424.1"/>
    </source>
</evidence>
<dbReference type="PANTHER" id="PTHR45138:SF9">
    <property type="entry name" value="DIGUANYLATE CYCLASE DGCM-RELATED"/>
    <property type="match status" value="1"/>
</dbReference>
<comment type="catalytic activity">
    <reaction evidence="2">
        <text>2 GTP = 3',3'-c-di-GMP + 2 diphosphate</text>
        <dbReference type="Rhea" id="RHEA:24898"/>
        <dbReference type="ChEBI" id="CHEBI:33019"/>
        <dbReference type="ChEBI" id="CHEBI:37565"/>
        <dbReference type="ChEBI" id="CHEBI:58805"/>
        <dbReference type="EC" id="2.7.7.65"/>
    </reaction>
</comment>
<dbReference type="SMART" id="SM00267">
    <property type="entry name" value="GGDEF"/>
    <property type="match status" value="1"/>
</dbReference>
<dbReference type="STRING" id="45658.VSVS12_03871"/>
<evidence type="ECO:0000256" key="3">
    <source>
        <dbReference type="SAM" id="MobiDB-lite"/>
    </source>
</evidence>
<dbReference type="GO" id="GO:0005886">
    <property type="term" value="C:plasma membrane"/>
    <property type="evidence" value="ECO:0007669"/>
    <property type="project" value="TreeGrafter"/>
</dbReference>
<proteinExistence type="predicted"/>
<dbReference type="GeneID" id="96874811"/>
<name>A0A1C7FGF6_9VIBR</name>
<reference evidence="6 7" key="1">
    <citation type="submission" date="2016-07" db="EMBL/GenBank/DDBJ databases">
        <title>Genome sequencing of Vibrio scophthalmi strain VS-05, an isolated from Paralichthys olivaceus.</title>
        <authorList>
            <person name="Han H.-J."/>
        </authorList>
    </citation>
    <scope>NUCLEOTIDE SEQUENCE [LARGE SCALE GENOMIC DNA]</scope>
    <source>
        <strain evidence="6 7">VS-05</strain>
    </source>
</reference>
<dbReference type="Pfam" id="PF00990">
    <property type="entry name" value="GGDEF"/>
    <property type="match status" value="1"/>
</dbReference>
<dbReference type="EC" id="2.7.7.65" evidence="1"/>
<feature type="transmembrane region" description="Helical" evidence="4">
    <location>
        <begin position="217"/>
        <end position="239"/>
    </location>
</feature>
<dbReference type="Gene3D" id="3.30.70.270">
    <property type="match status" value="1"/>
</dbReference>
<dbReference type="GO" id="GO:0052621">
    <property type="term" value="F:diguanylate cyclase activity"/>
    <property type="evidence" value="ECO:0007669"/>
    <property type="project" value="UniProtKB-EC"/>
</dbReference>
<keyword evidence="6" id="KW-0808">Transferase</keyword>
<protein>
    <recommendedName>
        <fullName evidence="1">diguanylate cyclase</fullName>
        <ecNumber evidence="1">2.7.7.65</ecNumber>
    </recommendedName>
</protein>
<feature type="transmembrane region" description="Helical" evidence="4">
    <location>
        <begin position="193"/>
        <end position="211"/>
    </location>
</feature>
<evidence type="ECO:0000313" key="7">
    <source>
        <dbReference type="Proteomes" id="UP000092528"/>
    </source>
</evidence>
<gene>
    <name evidence="6" type="ORF">VSVS05_03386</name>
</gene>
<feature type="transmembrane region" description="Helical" evidence="4">
    <location>
        <begin position="124"/>
        <end position="145"/>
    </location>
</feature>
<dbReference type="PROSITE" id="PS50887">
    <property type="entry name" value="GGDEF"/>
    <property type="match status" value="1"/>
</dbReference>
<organism evidence="6 7">
    <name type="scientific">Vibrio scophthalmi</name>
    <dbReference type="NCBI Taxonomy" id="45658"/>
    <lineage>
        <taxon>Bacteria</taxon>
        <taxon>Pseudomonadati</taxon>
        <taxon>Pseudomonadota</taxon>
        <taxon>Gammaproteobacteria</taxon>
        <taxon>Vibrionales</taxon>
        <taxon>Vibrionaceae</taxon>
        <taxon>Vibrio</taxon>
    </lineage>
</organism>
<feature type="transmembrane region" description="Helical" evidence="4">
    <location>
        <begin position="165"/>
        <end position="186"/>
    </location>
</feature>
<dbReference type="Proteomes" id="UP000092528">
    <property type="component" value="Chromosome 2"/>
</dbReference>
<keyword evidence="4" id="KW-0812">Transmembrane</keyword>
<dbReference type="SUPFAM" id="SSF55073">
    <property type="entry name" value="Nucleotide cyclase"/>
    <property type="match status" value="1"/>
</dbReference>
<dbReference type="InterPro" id="IPR029787">
    <property type="entry name" value="Nucleotide_cyclase"/>
</dbReference>
<feature type="domain" description="GGDEF" evidence="5">
    <location>
        <begin position="261"/>
        <end position="411"/>
    </location>
</feature>
<evidence type="ECO:0000256" key="2">
    <source>
        <dbReference type="ARBA" id="ARBA00034247"/>
    </source>
</evidence>
<dbReference type="InterPro" id="IPR050469">
    <property type="entry name" value="Diguanylate_Cyclase"/>
</dbReference>
<dbReference type="NCBIfam" id="TIGR00254">
    <property type="entry name" value="GGDEF"/>
    <property type="match status" value="1"/>
</dbReference>
<dbReference type="GO" id="GO:1902201">
    <property type="term" value="P:negative regulation of bacterial-type flagellum-dependent cell motility"/>
    <property type="evidence" value="ECO:0007669"/>
    <property type="project" value="TreeGrafter"/>
</dbReference>
<dbReference type="PATRIC" id="fig|45658.7.peg.3346"/>
<dbReference type="PANTHER" id="PTHR45138">
    <property type="entry name" value="REGULATORY COMPONENTS OF SENSORY TRANSDUCTION SYSTEM"/>
    <property type="match status" value="1"/>
</dbReference>
<dbReference type="EMBL" id="CP016415">
    <property type="protein sequence ID" value="ANU38424.1"/>
    <property type="molecule type" value="Genomic_DNA"/>
</dbReference>
<feature type="transmembrane region" description="Helical" evidence="4">
    <location>
        <begin position="92"/>
        <end position="112"/>
    </location>
</feature>
<evidence type="ECO:0000256" key="4">
    <source>
        <dbReference type="SAM" id="Phobius"/>
    </source>
</evidence>
<dbReference type="AlphaFoldDB" id="A0A1C7FGF6"/>
<feature type="transmembrane region" description="Helical" evidence="4">
    <location>
        <begin position="42"/>
        <end position="59"/>
    </location>
</feature>
<keyword evidence="7" id="KW-1185">Reference proteome</keyword>
<keyword evidence="4" id="KW-0472">Membrane</keyword>
<feature type="region of interest" description="Disordered" evidence="3">
    <location>
        <begin position="347"/>
        <end position="367"/>
    </location>
</feature>
<dbReference type="GO" id="GO:0043709">
    <property type="term" value="P:cell adhesion involved in single-species biofilm formation"/>
    <property type="evidence" value="ECO:0007669"/>
    <property type="project" value="TreeGrafter"/>
</dbReference>
<evidence type="ECO:0000256" key="1">
    <source>
        <dbReference type="ARBA" id="ARBA00012528"/>
    </source>
</evidence>